<name>A0A0B6Y1X2_9EUPU</name>
<proteinExistence type="predicted"/>
<reference evidence="1" key="1">
    <citation type="submission" date="2014-12" db="EMBL/GenBank/DDBJ databases">
        <title>Insight into the proteome of Arion vulgaris.</title>
        <authorList>
            <person name="Aradska J."/>
            <person name="Bulat T."/>
            <person name="Smidak R."/>
            <person name="Sarate P."/>
            <person name="Gangsoo J."/>
            <person name="Sialana F."/>
            <person name="Bilban M."/>
            <person name="Lubec G."/>
        </authorList>
    </citation>
    <scope>NUCLEOTIDE SEQUENCE</scope>
    <source>
        <tissue evidence="1">Skin</tissue>
    </source>
</reference>
<feature type="non-terminal residue" evidence="1">
    <location>
        <position position="71"/>
    </location>
</feature>
<feature type="non-terminal residue" evidence="1">
    <location>
        <position position="1"/>
    </location>
</feature>
<dbReference type="EMBL" id="HACG01003258">
    <property type="protein sequence ID" value="CEK50123.1"/>
    <property type="molecule type" value="Transcribed_RNA"/>
</dbReference>
<evidence type="ECO:0000313" key="1">
    <source>
        <dbReference type="EMBL" id="CEK50123.1"/>
    </source>
</evidence>
<dbReference type="AlphaFoldDB" id="A0A0B6Y1X2"/>
<protein>
    <submittedName>
        <fullName evidence="1">Uncharacterized protein</fullName>
    </submittedName>
</protein>
<accession>A0A0B6Y1X2</accession>
<organism evidence="1">
    <name type="scientific">Arion vulgaris</name>
    <dbReference type="NCBI Taxonomy" id="1028688"/>
    <lineage>
        <taxon>Eukaryota</taxon>
        <taxon>Metazoa</taxon>
        <taxon>Spiralia</taxon>
        <taxon>Lophotrochozoa</taxon>
        <taxon>Mollusca</taxon>
        <taxon>Gastropoda</taxon>
        <taxon>Heterobranchia</taxon>
        <taxon>Euthyneura</taxon>
        <taxon>Panpulmonata</taxon>
        <taxon>Eupulmonata</taxon>
        <taxon>Stylommatophora</taxon>
        <taxon>Helicina</taxon>
        <taxon>Arionoidea</taxon>
        <taxon>Arionidae</taxon>
        <taxon>Arion</taxon>
    </lineage>
</organism>
<gene>
    <name evidence="1" type="primary">ORF9917</name>
</gene>
<sequence length="71" mass="8113">ETLLREDGVPCLKDVMVYFNTQCSSVEIRAIVKCVGTGMKITQPLGRLLHMCDHFKARHMKSKLIDFVNMD</sequence>